<keyword evidence="2" id="KW-1185">Reference proteome</keyword>
<gene>
    <name evidence="1" type="ORF">HHO47_02460</name>
</gene>
<reference evidence="1" key="1">
    <citation type="submission" date="2020-04" db="EMBL/GenBank/DDBJ databases">
        <title>Genome Sequencing for Pseudoaltermonas arctica.</title>
        <authorList>
            <person name="Elkins N.S."/>
        </authorList>
    </citation>
    <scope>NUCLEOTIDE SEQUENCE [LARGE SCALE GENOMIC DNA]</scope>
    <source>
        <strain evidence="1">NEC-BIFX-2020_0012</strain>
    </source>
</reference>
<sequence length="253" mass="27738">MHNEDRVDSYKYISGMTRRESLKWLGLLAAGSAVSLSAGCSKALEETISDKGHWPDLDLQPITAKGYGTDPNMVMPPQSPWPLTLTQAQLNLVAVLADHIVPSEGNNPSATEVNVPSVIDEWVSSPYNGQQKDRVTILHGLAWIDDEAVLRYKAPFVALKKEQQTAILNDIAYFDNETPPQFQRIGNAFLRFKNLVLGAYFCTPQGCKDIGYLGNVPIAGDYPGPTDEARAHLDSILAELGLTEYAYQDSVAS</sequence>
<evidence type="ECO:0000313" key="1">
    <source>
        <dbReference type="EMBL" id="NMM39728.1"/>
    </source>
</evidence>
<dbReference type="Proteomes" id="UP000570493">
    <property type="component" value="Unassembled WGS sequence"/>
</dbReference>
<dbReference type="Pfam" id="PF13618">
    <property type="entry name" value="Gluconate_2-dh3"/>
    <property type="match status" value="1"/>
</dbReference>
<dbReference type="AlphaFoldDB" id="A0A7Y0HAW0"/>
<comment type="caution">
    <text evidence="1">The sequence shown here is derived from an EMBL/GenBank/DDBJ whole genome shotgun (WGS) entry which is preliminary data.</text>
</comment>
<dbReference type="EMBL" id="JABBMT010000002">
    <property type="protein sequence ID" value="NMM39728.1"/>
    <property type="molecule type" value="Genomic_DNA"/>
</dbReference>
<dbReference type="InterPro" id="IPR027056">
    <property type="entry name" value="Gluconate_2DH_su3"/>
</dbReference>
<organism evidence="1 2">
    <name type="scientific">Pseudoalteromonas arctica</name>
    <dbReference type="NCBI Taxonomy" id="394751"/>
    <lineage>
        <taxon>Bacteria</taxon>
        <taxon>Pseudomonadati</taxon>
        <taxon>Pseudomonadota</taxon>
        <taxon>Gammaproteobacteria</taxon>
        <taxon>Alteromonadales</taxon>
        <taxon>Pseudoalteromonadaceae</taxon>
        <taxon>Pseudoalteromonas</taxon>
    </lineage>
</organism>
<proteinExistence type="predicted"/>
<protein>
    <submittedName>
        <fullName evidence="1">Gluconate 2-dehydrogenase subunit 3 family protein</fullName>
    </submittedName>
</protein>
<dbReference type="RefSeq" id="WP_169018557.1">
    <property type="nucleotide sequence ID" value="NZ_JABBMT010000002.1"/>
</dbReference>
<evidence type="ECO:0000313" key="2">
    <source>
        <dbReference type="Proteomes" id="UP000570493"/>
    </source>
</evidence>
<name>A0A7Y0HAW0_9GAMM</name>
<accession>A0A7Y0HAW0</accession>